<accession>A0A1B0BCW0</accession>
<proteinExistence type="predicted"/>
<keyword evidence="2" id="KW-1185">Reference proteome</keyword>
<reference evidence="1" key="2">
    <citation type="submission" date="2020-05" db="UniProtKB">
        <authorList>
            <consortium name="EnsemblMetazoa"/>
        </authorList>
    </citation>
    <scope>IDENTIFICATION</scope>
    <source>
        <strain evidence="1">IAEA</strain>
    </source>
</reference>
<dbReference type="STRING" id="67801.A0A1B0BCW0"/>
<evidence type="ECO:0000313" key="2">
    <source>
        <dbReference type="Proteomes" id="UP000092460"/>
    </source>
</evidence>
<dbReference type="EnsemblMetazoa" id="GPPI026030-RA">
    <property type="protein sequence ID" value="GPPI026030-PA"/>
    <property type="gene ID" value="GPPI026030"/>
</dbReference>
<dbReference type="Gene3D" id="2.30.30.40">
    <property type="entry name" value="SH3 Domains"/>
    <property type="match status" value="1"/>
</dbReference>
<dbReference type="Proteomes" id="UP000092460">
    <property type="component" value="Unassembled WGS sequence"/>
</dbReference>
<dbReference type="VEuPathDB" id="VectorBase:GPPI026030"/>
<reference evidence="2" key="1">
    <citation type="submission" date="2015-01" db="EMBL/GenBank/DDBJ databases">
        <authorList>
            <person name="Aksoy S."/>
            <person name="Warren W."/>
            <person name="Wilson R.K."/>
        </authorList>
    </citation>
    <scope>NUCLEOTIDE SEQUENCE [LARGE SCALE GENOMIC DNA]</scope>
    <source>
        <strain evidence="2">IAEA</strain>
    </source>
</reference>
<dbReference type="EMBL" id="JXJN01012140">
    <property type="status" value="NOT_ANNOTATED_CDS"/>
    <property type="molecule type" value="Genomic_DNA"/>
</dbReference>
<evidence type="ECO:0000313" key="1">
    <source>
        <dbReference type="EnsemblMetazoa" id="GPPI026030-PA"/>
    </source>
</evidence>
<sequence>MVGLLPANYVEIIIRGEMQYLKQQTRQKPSEGHARAKYNFQAQSDIDLSLVLIDTGTEDVVTRTDRTTHRWTHTVPILIKNSTHLSALAITLKLVPRIIF</sequence>
<name>A0A1B0BCW0_9MUSC</name>
<dbReference type="AlphaFoldDB" id="A0A1B0BCW0"/>
<protein>
    <submittedName>
        <fullName evidence="1">Uncharacterized protein</fullName>
    </submittedName>
</protein>
<organism evidence="1 2">
    <name type="scientific">Glossina palpalis gambiensis</name>
    <dbReference type="NCBI Taxonomy" id="67801"/>
    <lineage>
        <taxon>Eukaryota</taxon>
        <taxon>Metazoa</taxon>
        <taxon>Ecdysozoa</taxon>
        <taxon>Arthropoda</taxon>
        <taxon>Hexapoda</taxon>
        <taxon>Insecta</taxon>
        <taxon>Pterygota</taxon>
        <taxon>Neoptera</taxon>
        <taxon>Endopterygota</taxon>
        <taxon>Diptera</taxon>
        <taxon>Brachycera</taxon>
        <taxon>Muscomorpha</taxon>
        <taxon>Hippoboscoidea</taxon>
        <taxon>Glossinidae</taxon>
        <taxon>Glossina</taxon>
    </lineage>
</organism>